<comment type="caution">
    <text evidence="1">The sequence shown here is derived from an EMBL/GenBank/DDBJ whole genome shotgun (WGS) entry which is preliminary data.</text>
</comment>
<organism evidence="1 2">
    <name type="scientific">Truncatella angustata</name>
    <dbReference type="NCBI Taxonomy" id="152316"/>
    <lineage>
        <taxon>Eukaryota</taxon>
        <taxon>Fungi</taxon>
        <taxon>Dikarya</taxon>
        <taxon>Ascomycota</taxon>
        <taxon>Pezizomycotina</taxon>
        <taxon>Sordariomycetes</taxon>
        <taxon>Xylariomycetidae</taxon>
        <taxon>Amphisphaeriales</taxon>
        <taxon>Sporocadaceae</taxon>
        <taxon>Truncatella</taxon>
    </lineage>
</organism>
<dbReference type="Proteomes" id="UP000758603">
    <property type="component" value="Unassembled WGS sequence"/>
</dbReference>
<dbReference type="GeneID" id="70136336"/>
<name>A0A9P8UIF6_9PEZI</name>
<dbReference type="EMBL" id="JAGPXC010000005">
    <property type="protein sequence ID" value="KAH6652810.1"/>
    <property type="molecule type" value="Genomic_DNA"/>
</dbReference>
<evidence type="ECO:0000313" key="1">
    <source>
        <dbReference type="EMBL" id="KAH6652810.1"/>
    </source>
</evidence>
<reference evidence="1" key="1">
    <citation type="journal article" date="2021" name="Nat. Commun.">
        <title>Genetic determinants of endophytism in the Arabidopsis root mycobiome.</title>
        <authorList>
            <person name="Mesny F."/>
            <person name="Miyauchi S."/>
            <person name="Thiergart T."/>
            <person name="Pickel B."/>
            <person name="Atanasova L."/>
            <person name="Karlsson M."/>
            <person name="Huettel B."/>
            <person name="Barry K.W."/>
            <person name="Haridas S."/>
            <person name="Chen C."/>
            <person name="Bauer D."/>
            <person name="Andreopoulos W."/>
            <person name="Pangilinan J."/>
            <person name="LaButti K."/>
            <person name="Riley R."/>
            <person name="Lipzen A."/>
            <person name="Clum A."/>
            <person name="Drula E."/>
            <person name="Henrissat B."/>
            <person name="Kohler A."/>
            <person name="Grigoriev I.V."/>
            <person name="Martin F.M."/>
            <person name="Hacquard S."/>
        </authorList>
    </citation>
    <scope>NUCLEOTIDE SEQUENCE</scope>
    <source>
        <strain evidence="1">MPI-SDFR-AT-0073</strain>
    </source>
</reference>
<sequence>MTTPVTLLSYLADLPDQDGSAKVWKKVAQEAIGKSQFDELTIRDIQKRSAERTGDQPPIAVTNLPRYIVSGQISDSFQFTTKDSFPPWTAKISSGQPLIGQKGSIIELGKMSENDGWVAVLMGRVRIADQIPSNKDSAFKETHLSLDAGKWHYIIEKSYQSALLLEEDSIVLFGTIERNLFVNDPPPEQKDQTDNP</sequence>
<proteinExistence type="predicted"/>
<keyword evidence="2" id="KW-1185">Reference proteome</keyword>
<dbReference type="RefSeq" id="XP_045957087.1">
    <property type="nucleotide sequence ID" value="XM_046107445.1"/>
</dbReference>
<gene>
    <name evidence="1" type="ORF">BKA67DRAFT_659482</name>
</gene>
<accession>A0A9P8UIF6</accession>
<evidence type="ECO:0000313" key="2">
    <source>
        <dbReference type="Proteomes" id="UP000758603"/>
    </source>
</evidence>
<dbReference type="AlphaFoldDB" id="A0A9P8UIF6"/>
<protein>
    <submittedName>
        <fullName evidence="1">Uncharacterized protein</fullName>
    </submittedName>
</protein>